<dbReference type="PANTHER" id="PTHR48106:SF18">
    <property type="entry name" value="QUINONE OXIDOREDUCTASE PIG3"/>
    <property type="match status" value="1"/>
</dbReference>
<dbReference type="GO" id="GO:0070402">
    <property type="term" value="F:NADPH binding"/>
    <property type="evidence" value="ECO:0007669"/>
    <property type="project" value="TreeGrafter"/>
</dbReference>
<dbReference type="InterPro" id="IPR013149">
    <property type="entry name" value="ADH-like_C"/>
</dbReference>
<dbReference type="Pfam" id="PF08240">
    <property type="entry name" value="ADH_N"/>
    <property type="match status" value="1"/>
</dbReference>
<dbReference type="AlphaFoldDB" id="A0A2Z4Y926"/>
<sequence>MRVVVVERFGPPEVMTLREMPDPQPRAGEVRVRLTSIGVNHADLMARRGEYRLYSGEPPFIPGLEGGGIIDAVGDGVSAERLGQRVILSAEAPRRPGAPNPVEGTYRTHYVVPAEQALLAPDNLPDDALGTVWLSHLTAWGCLVWKQGIKEGDVVAIPAATSSVGLAAAQVARACGAVAIGLTRTERKAEELKALQPLEFDHVVVTHNPDGSMRPWARELKRLTDGRGVDVFFDPVANGPYLDSEIQALAQRGTIWIYGLLGKPGVVDLTPLIRKQASIRGWVLGELLTADPAERLEMQREVLRQFEAGVYRQRIAARFALEEVRQAHETMERAEHIGKIVLIP</sequence>
<keyword evidence="1" id="KW-0521">NADP</keyword>
<dbReference type="Proteomes" id="UP000262583">
    <property type="component" value="Chromosome"/>
</dbReference>
<dbReference type="SMART" id="SM00829">
    <property type="entry name" value="PKS_ER"/>
    <property type="match status" value="1"/>
</dbReference>
<dbReference type="InterPro" id="IPR036291">
    <property type="entry name" value="NAD(P)-bd_dom_sf"/>
</dbReference>
<gene>
    <name evidence="4" type="ORF">BRCON_2804</name>
</gene>
<dbReference type="KEGG" id="schv:BRCON_2804"/>
<name>A0A2Z4Y926_SUMC1</name>
<protein>
    <submittedName>
        <fullName evidence="4">Quinone oxidoreductase</fullName>
    </submittedName>
</protein>
<proteinExistence type="predicted"/>
<organism evidence="4 5">
    <name type="scientific">Sumerlaea chitinivorans</name>
    <dbReference type="NCBI Taxonomy" id="2250252"/>
    <lineage>
        <taxon>Bacteria</taxon>
        <taxon>Candidatus Sumerlaeota</taxon>
        <taxon>Candidatus Sumerlaeia</taxon>
        <taxon>Candidatus Sumerlaeales</taxon>
        <taxon>Candidatus Sumerlaeaceae</taxon>
        <taxon>Candidatus Sumerlaea</taxon>
    </lineage>
</organism>
<dbReference type="GO" id="GO:0016651">
    <property type="term" value="F:oxidoreductase activity, acting on NAD(P)H"/>
    <property type="evidence" value="ECO:0007669"/>
    <property type="project" value="TreeGrafter"/>
</dbReference>
<evidence type="ECO:0000313" key="4">
    <source>
        <dbReference type="EMBL" id="AXA37546.1"/>
    </source>
</evidence>
<keyword evidence="2" id="KW-0560">Oxidoreductase</keyword>
<dbReference type="InterPro" id="IPR011032">
    <property type="entry name" value="GroES-like_sf"/>
</dbReference>
<evidence type="ECO:0000259" key="3">
    <source>
        <dbReference type="SMART" id="SM00829"/>
    </source>
</evidence>
<dbReference type="InterPro" id="IPR020843">
    <property type="entry name" value="ER"/>
</dbReference>
<dbReference type="SUPFAM" id="SSF51735">
    <property type="entry name" value="NAD(P)-binding Rossmann-fold domains"/>
    <property type="match status" value="1"/>
</dbReference>
<dbReference type="CDD" id="cd08268">
    <property type="entry name" value="MDR2"/>
    <property type="match status" value="1"/>
</dbReference>
<accession>A0A2Z4Y926</accession>
<evidence type="ECO:0000256" key="1">
    <source>
        <dbReference type="ARBA" id="ARBA00022857"/>
    </source>
</evidence>
<reference evidence="4 5" key="1">
    <citation type="submission" date="2018-05" db="EMBL/GenBank/DDBJ databases">
        <title>A metagenomic window into the 2 km-deep terrestrial subsurface aquifer revealed taxonomically and functionally diverse microbial community comprising novel uncultured bacterial lineages.</title>
        <authorList>
            <person name="Kadnikov V.V."/>
            <person name="Mardanov A.V."/>
            <person name="Beletsky A.V."/>
            <person name="Banks D."/>
            <person name="Pimenov N.V."/>
            <person name="Frank Y.A."/>
            <person name="Karnachuk O.V."/>
            <person name="Ravin N.V."/>
        </authorList>
    </citation>
    <scope>NUCLEOTIDE SEQUENCE [LARGE SCALE GENOMIC DNA]</scope>
    <source>
        <strain evidence="4">BY</strain>
    </source>
</reference>
<dbReference type="SUPFAM" id="SSF50129">
    <property type="entry name" value="GroES-like"/>
    <property type="match status" value="1"/>
</dbReference>
<evidence type="ECO:0000313" key="5">
    <source>
        <dbReference type="Proteomes" id="UP000262583"/>
    </source>
</evidence>
<dbReference type="Gene3D" id="3.90.180.10">
    <property type="entry name" value="Medium-chain alcohol dehydrogenases, catalytic domain"/>
    <property type="match status" value="1"/>
</dbReference>
<dbReference type="InterPro" id="IPR013154">
    <property type="entry name" value="ADH-like_N"/>
</dbReference>
<dbReference type="PANTHER" id="PTHR48106">
    <property type="entry name" value="QUINONE OXIDOREDUCTASE PIG3-RELATED"/>
    <property type="match status" value="1"/>
</dbReference>
<evidence type="ECO:0000256" key="2">
    <source>
        <dbReference type="ARBA" id="ARBA00023002"/>
    </source>
</evidence>
<dbReference type="Gene3D" id="3.40.50.720">
    <property type="entry name" value="NAD(P)-binding Rossmann-like Domain"/>
    <property type="match status" value="1"/>
</dbReference>
<dbReference type="EMBL" id="CP030759">
    <property type="protein sequence ID" value="AXA37546.1"/>
    <property type="molecule type" value="Genomic_DNA"/>
</dbReference>
<feature type="domain" description="Enoyl reductase (ER)" evidence="3">
    <location>
        <begin position="10"/>
        <end position="342"/>
    </location>
</feature>
<dbReference type="Pfam" id="PF00107">
    <property type="entry name" value="ADH_zinc_N"/>
    <property type="match status" value="1"/>
</dbReference>